<evidence type="ECO:0000313" key="2">
    <source>
        <dbReference type="EMBL" id="CAD6253759.1"/>
    </source>
</evidence>
<dbReference type="OrthoDB" id="10251242at2759"/>
<dbReference type="AlphaFoldDB" id="A0A811Q3W9"/>
<feature type="region of interest" description="Disordered" evidence="1">
    <location>
        <begin position="1"/>
        <end position="22"/>
    </location>
</feature>
<proteinExistence type="predicted"/>
<dbReference type="EMBL" id="CAJGYO010000009">
    <property type="protein sequence ID" value="CAD6253759.1"/>
    <property type="molecule type" value="Genomic_DNA"/>
</dbReference>
<name>A0A811Q3W9_9POAL</name>
<evidence type="ECO:0000313" key="3">
    <source>
        <dbReference type="Proteomes" id="UP000604825"/>
    </source>
</evidence>
<gene>
    <name evidence="2" type="ORF">NCGR_LOCUS37381</name>
</gene>
<keyword evidence="3" id="KW-1185">Reference proteome</keyword>
<sequence length="84" mass="9053">MDPGMATGGGGSIPDVHSNTDSSNKTLLKSQALYKYILDTTVLPNEPECMRELRLLTDKHERYVRAAPAAEAALCRAPALLLAL</sequence>
<dbReference type="Proteomes" id="UP000604825">
    <property type="component" value="Unassembled WGS sequence"/>
</dbReference>
<protein>
    <submittedName>
        <fullName evidence="2">Uncharacterized protein</fullName>
    </submittedName>
</protein>
<accession>A0A811Q3W9</accession>
<evidence type="ECO:0000256" key="1">
    <source>
        <dbReference type="SAM" id="MobiDB-lite"/>
    </source>
</evidence>
<organism evidence="2 3">
    <name type="scientific">Miscanthus lutarioriparius</name>
    <dbReference type="NCBI Taxonomy" id="422564"/>
    <lineage>
        <taxon>Eukaryota</taxon>
        <taxon>Viridiplantae</taxon>
        <taxon>Streptophyta</taxon>
        <taxon>Embryophyta</taxon>
        <taxon>Tracheophyta</taxon>
        <taxon>Spermatophyta</taxon>
        <taxon>Magnoliopsida</taxon>
        <taxon>Liliopsida</taxon>
        <taxon>Poales</taxon>
        <taxon>Poaceae</taxon>
        <taxon>PACMAD clade</taxon>
        <taxon>Panicoideae</taxon>
        <taxon>Andropogonodae</taxon>
        <taxon>Andropogoneae</taxon>
        <taxon>Saccharinae</taxon>
        <taxon>Miscanthus</taxon>
    </lineage>
</organism>
<feature type="compositionally biased region" description="Gly residues" evidence="1">
    <location>
        <begin position="1"/>
        <end position="12"/>
    </location>
</feature>
<reference evidence="2" key="1">
    <citation type="submission" date="2020-10" db="EMBL/GenBank/DDBJ databases">
        <authorList>
            <person name="Han B."/>
            <person name="Lu T."/>
            <person name="Zhao Q."/>
            <person name="Huang X."/>
            <person name="Zhao Y."/>
        </authorList>
    </citation>
    <scope>NUCLEOTIDE SEQUENCE</scope>
</reference>
<comment type="caution">
    <text evidence="2">The sequence shown here is derived from an EMBL/GenBank/DDBJ whole genome shotgun (WGS) entry which is preliminary data.</text>
</comment>